<reference evidence="1" key="1">
    <citation type="journal article" date="2015" name="Nature">
        <title>Complex archaea that bridge the gap between prokaryotes and eukaryotes.</title>
        <authorList>
            <person name="Spang A."/>
            <person name="Saw J.H."/>
            <person name="Jorgensen S.L."/>
            <person name="Zaremba-Niedzwiedzka K."/>
            <person name="Martijn J."/>
            <person name="Lind A.E."/>
            <person name="van Eijk R."/>
            <person name="Schleper C."/>
            <person name="Guy L."/>
            <person name="Ettema T.J."/>
        </authorList>
    </citation>
    <scope>NUCLEOTIDE SEQUENCE</scope>
</reference>
<proteinExistence type="predicted"/>
<gene>
    <name evidence="1" type="ORF">LCGC14_1059630</name>
</gene>
<dbReference type="EMBL" id="LAZR01004488">
    <property type="protein sequence ID" value="KKN08151.1"/>
    <property type="molecule type" value="Genomic_DNA"/>
</dbReference>
<evidence type="ECO:0000313" key="1">
    <source>
        <dbReference type="EMBL" id="KKN08151.1"/>
    </source>
</evidence>
<accession>A0A0F9Q4D6</accession>
<sequence length="202" mass="22630">MEAAKFHTGADIDDTALACLQDAYVNAGDGFLWLKDFLTNQGNWPLRANAPAHKGIARCLLKHNDFTGSVISYLNEKTTECVTIDIILSIGKGNGKGKGNSKGKREEFETFWKAYPRKIGKKKAYTAWQTVNPTLELAQKIYAAVEQQVKCEQWLKDGGQFIPHPTTWLNQGRWDDEVVEGSIKKTTAEKLAEYNKLVASYE</sequence>
<protein>
    <submittedName>
        <fullName evidence="1">Uncharacterized protein</fullName>
    </submittedName>
</protein>
<comment type="caution">
    <text evidence="1">The sequence shown here is derived from an EMBL/GenBank/DDBJ whole genome shotgun (WGS) entry which is preliminary data.</text>
</comment>
<name>A0A0F9Q4D6_9ZZZZ</name>
<dbReference type="AlphaFoldDB" id="A0A0F9Q4D6"/>
<organism evidence="1">
    <name type="scientific">marine sediment metagenome</name>
    <dbReference type="NCBI Taxonomy" id="412755"/>
    <lineage>
        <taxon>unclassified sequences</taxon>
        <taxon>metagenomes</taxon>
        <taxon>ecological metagenomes</taxon>
    </lineage>
</organism>